<accession>A0ABD5NS30</accession>
<gene>
    <name evidence="2" type="ORF">ACFOUR_16200</name>
</gene>
<sequence length="89" mass="9510">MGLSQHRPGATDVSLSHVVIETIAEREGIDVTELEPPAYPPLYSVVDPDALDTVFAPAPSGDGRSNGSVRFEYAGYTVTAYSDGRVELE</sequence>
<dbReference type="InterPro" id="IPR040624">
    <property type="entry name" value="HalOD1"/>
</dbReference>
<evidence type="ECO:0000259" key="1">
    <source>
        <dbReference type="Pfam" id="PF18545"/>
    </source>
</evidence>
<organism evidence="2 3">
    <name type="scientific">Halovivax cerinus</name>
    <dbReference type="NCBI Taxonomy" id="1487865"/>
    <lineage>
        <taxon>Archaea</taxon>
        <taxon>Methanobacteriati</taxon>
        <taxon>Methanobacteriota</taxon>
        <taxon>Stenosarchaea group</taxon>
        <taxon>Halobacteria</taxon>
        <taxon>Halobacteriales</taxon>
        <taxon>Natrialbaceae</taxon>
        <taxon>Halovivax</taxon>
    </lineage>
</organism>
<proteinExistence type="predicted"/>
<evidence type="ECO:0000313" key="2">
    <source>
        <dbReference type="EMBL" id="MFC3959904.1"/>
    </source>
</evidence>
<dbReference type="GeneID" id="73904330"/>
<protein>
    <submittedName>
        <fullName evidence="2">HalOD1 output domain-containing protein</fullName>
    </submittedName>
</protein>
<keyword evidence="3" id="KW-1185">Reference proteome</keyword>
<dbReference type="RefSeq" id="WP_256531581.1">
    <property type="nucleotide sequence ID" value="NZ_CP101824.1"/>
</dbReference>
<dbReference type="AlphaFoldDB" id="A0ABD5NS30"/>
<evidence type="ECO:0000313" key="3">
    <source>
        <dbReference type="Proteomes" id="UP001595846"/>
    </source>
</evidence>
<dbReference type="Pfam" id="PF18545">
    <property type="entry name" value="HalOD1"/>
    <property type="match status" value="1"/>
</dbReference>
<feature type="domain" description="Halobacterial output" evidence="1">
    <location>
        <begin position="13"/>
        <end position="88"/>
    </location>
</feature>
<dbReference type="EMBL" id="JBHSAQ010000014">
    <property type="protein sequence ID" value="MFC3959904.1"/>
    <property type="molecule type" value="Genomic_DNA"/>
</dbReference>
<name>A0ABD5NS30_9EURY</name>
<comment type="caution">
    <text evidence="2">The sequence shown here is derived from an EMBL/GenBank/DDBJ whole genome shotgun (WGS) entry which is preliminary data.</text>
</comment>
<dbReference type="Proteomes" id="UP001595846">
    <property type="component" value="Unassembled WGS sequence"/>
</dbReference>
<reference evidence="2 3" key="1">
    <citation type="journal article" date="2019" name="Int. J. Syst. Evol. Microbiol.">
        <title>The Global Catalogue of Microorganisms (GCM) 10K type strain sequencing project: providing services to taxonomists for standard genome sequencing and annotation.</title>
        <authorList>
            <consortium name="The Broad Institute Genomics Platform"/>
            <consortium name="The Broad Institute Genome Sequencing Center for Infectious Disease"/>
            <person name="Wu L."/>
            <person name="Ma J."/>
        </authorList>
    </citation>
    <scope>NUCLEOTIDE SEQUENCE [LARGE SCALE GENOMIC DNA]</scope>
    <source>
        <strain evidence="2 3">IBRC-M 10256</strain>
    </source>
</reference>